<dbReference type="CDD" id="cd06529">
    <property type="entry name" value="S24_LexA-like"/>
    <property type="match status" value="1"/>
</dbReference>
<dbReference type="InterPro" id="IPR050077">
    <property type="entry name" value="LexA_repressor"/>
</dbReference>
<dbReference type="GO" id="GO:0016787">
    <property type="term" value="F:hydrolase activity"/>
    <property type="evidence" value="ECO:0007669"/>
    <property type="project" value="UniProtKB-KW"/>
</dbReference>
<comment type="similarity">
    <text evidence="1 7">Belongs to the peptidase S24 family.</text>
</comment>
<gene>
    <name evidence="9" type="ORF">COY32_02805</name>
</gene>
<dbReference type="Proteomes" id="UP000228920">
    <property type="component" value="Unassembled WGS sequence"/>
</dbReference>
<keyword evidence="5" id="KW-0234">DNA repair</keyword>
<name>A0A2M7TJM5_UNCKA</name>
<proteinExistence type="inferred from homology"/>
<organism evidence="9 10">
    <name type="scientific">candidate division WWE3 bacterium CG_4_10_14_0_2_um_filter_41_14</name>
    <dbReference type="NCBI Taxonomy" id="1975072"/>
    <lineage>
        <taxon>Bacteria</taxon>
        <taxon>Katanobacteria</taxon>
    </lineage>
</organism>
<evidence type="ECO:0000256" key="4">
    <source>
        <dbReference type="ARBA" id="ARBA00022813"/>
    </source>
</evidence>
<evidence type="ECO:0000256" key="2">
    <source>
        <dbReference type="ARBA" id="ARBA00022763"/>
    </source>
</evidence>
<dbReference type="SUPFAM" id="SSF51306">
    <property type="entry name" value="LexA/Signal peptidase"/>
    <property type="match status" value="1"/>
</dbReference>
<dbReference type="PANTHER" id="PTHR33516">
    <property type="entry name" value="LEXA REPRESSOR"/>
    <property type="match status" value="1"/>
</dbReference>
<dbReference type="GO" id="GO:0006355">
    <property type="term" value="P:regulation of DNA-templated transcription"/>
    <property type="evidence" value="ECO:0007669"/>
    <property type="project" value="InterPro"/>
</dbReference>
<dbReference type="PANTHER" id="PTHR33516:SF2">
    <property type="entry name" value="LEXA REPRESSOR-RELATED"/>
    <property type="match status" value="1"/>
</dbReference>
<dbReference type="GO" id="GO:0003677">
    <property type="term" value="F:DNA binding"/>
    <property type="evidence" value="ECO:0007669"/>
    <property type="project" value="InterPro"/>
</dbReference>
<dbReference type="Pfam" id="PF00717">
    <property type="entry name" value="Peptidase_S24"/>
    <property type="match status" value="1"/>
</dbReference>
<dbReference type="GO" id="GO:0009432">
    <property type="term" value="P:SOS response"/>
    <property type="evidence" value="ECO:0007669"/>
    <property type="project" value="UniProtKB-KW"/>
</dbReference>
<dbReference type="EMBL" id="PFNL01000080">
    <property type="protein sequence ID" value="PIZ46781.1"/>
    <property type="molecule type" value="Genomic_DNA"/>
</dbReference>
<evidence type="ECO:0000313" key="9">
    <source>
        <dbReference type="EMBL" id="PIZ46781.1"/>
    </source>
</evidence>
<evidence type="ECO:0000256" key="5">
    <source>
        <dbReference type="ARBA" id="ARBA00023204"/>
    </source>
</evidence>
<dbReference type="AlphaFoldDB" id="A0A2M7TJM5"/>
<evidence type="ECO:0000256" key="6">
    <source>
        <dbReference type="ARBA" id="ARBA00023236"/>
    </source>
</evidence>
<evidence type="ECO:0000256" key="7">
    <source>
        <dbReference type="RuleBase" id="RU003991"/>
    </source>
</evidence>
<evidence type="ECO:0000256" key="1">
    <source>
        <dbReference type="ARBA" id="ARBA00007484"/>
    </source>
</evidence>
<dbReference type="InterPro" id="IPR039418">
    <property type="entry name" value="LexA-like"/>
</dbReference>
<comment type="caution">
    <text evidence="9">The sequence shown here is derived from an EMBL/GenBank/DDBJ whole genome shotgun (WGS) entry which is preliminary data.</text>
</comment>
<protein>
    <recommendedName>
        <fullName evidence="8">Peptidase S24/S26A/S26B/S26C domain-containing protein</fullName>
    </recommendedName>
</protein>
<keyword evidence="2" id="KW-0227">DNA damage</keyword>
<dbReference type="InterPro" id="IPR036286">
    <property type="entry name" value="LexA/Signal_pep-like_sf"/>
</dbReference>
<dbReference type="InterPro" id="IPR006197">
    <property type="entry name" value="Peptidase_S24_LexA"/>
</dbReference>
<dbReference type="Gene3D" id="2.10.109.10">
    <property type="entry name" value="Umud Fragment, subunit A"/>
    <property type="match status" value="1"/>
</dbReference>
<sequence length="98" mass="10635">MIIFFLRAVGDSMNIATIDGKVIDDGDFILVKKQSTANKGNRVVALIGDEATIKRYEPNGNSVVLEPESSNEANKPIILFDDFVIQGIVVNVIKKGGE</sequence>
<evidence type="ECO:0000256" key="3">
    <source>
        <dbReference type="ARBA" id="ARBA00022801"/>
    </source>
</evidence>
<evidence type="ECO:0000313" key="10">
    <source>
        <dbReference type="Proteomes" id="UP000228920"/>
    </source>
</evidence>
<keyword evidence="4 7" id="KW-0068">Autocatalytic cleavage</keyword>
<keyword evidence="6" id="KW-0742">SOS response</keyword>
<dbReference type="GO" id="GO:0006281">
    <property type="term" value="P:DNA repair"/>
    <property type="evidence" value="ECO:0007669"/>
    <property type="project" value="UniProtKB-KW"/>
</dbReference>
<keyword evidence="3 7" id="KW-0378">Hydrolase</keyword>
<evidence type="ECO:0000259" key="8">
    <source>
        <dbReference type="Pfam" id="PF00717"/>
    </source>
</evidence>
<reference evidence="10" key="1">
    <citation type="submission" date="2017-09" db="EMBL/GenBank/DDBJ databases">
        <title>Depth-based differentiation of microbial function through sediment-hosted aquifers and enrichment of novel symbionts in the deep terrestrial subsurface.</title>
        <authorList>
            <person name="Probst A.J."/>
            <person name="Ladd B."/>
            <person name="Jarett J.K."/>
            <person name="Geller-Mcgrath D.E."/>
            <person name="Sieber C.M.K."/>
            <person name="Emerson J.B."/>
            <person name="Anantharaman K."/>
            <person name="Thomas B.C."/>
            <person name="Malmstrom R."/>
            <person name="Stieglmeier M."/>
            <person name="Klingl A."/>
            <person name="Woyke T."/>
            <person name="Ryan C.M."/>
            <person name="Banfield J.F."/>
        </authorList>
    </citation>
    <scope>NUCLEOTIDE SEQUENCE [LARGE SCALE GENOMIC DNA]</scope>
</reference>
<dbReference type="InterPro" id="IPR015927">
    <property type="entry name" value="Peptidase_S24_S26A/B/C"/>
</dbReference>
<dbReference type="PRINTS" id="PR00726">
    <property type="entry name" value="LEXASERPTASE"/>
</dbReference>
<accession>A0A2M7TJM5</accession>
<feature type="domain" description="Peptidase S24/S26A/S26B/S26C" evidence="8">
    <location>
        <begin position="4"/>
        <end position="90"/>
    </location>
</feature>